<dbReference type="PROSITE" id="PS50181">
    <property type="entry name" value="FBOX"/>
    <property type="match status" value="1"/>
</dbReference>
<keyword evidence="1" id="KW-1133">Transmembrane helix</keyword>
<protein>
    <recommendedName>
        <fullName evidence="2">F-box domain-containing protein</fullName>
    </recommendedName>
</protein>
<gene>
    <name evidence="3" type="ORF">BD410DRAFT_790487</name>
</gene>
<dbReference type="VEuPathDB" id="FungiDB:BD410DRAFT_790487"/>
<proteinExistence type="predicted"/>
<organism evidence="3 4">
    <name type="scientific">Rickenella mellea</name>
    <dbReference type="NCBI Taxonomy" id="50990"/>
    <lineage>
        <taxon>Eukaryota</taxon>
        <taxon>Fungi</taxon>
        <taxon>Dikarya</taxon>
        <taxon>Basidiomycota</taxon>
        <taxon>Agaricomycotina</taxon>
        <taxon>Agaricomycetes</taxon>
        <taxon>Hymenochaetales</taxon>
        <taxon>Rickenellaceae</taxon>
        <taxon>Rickenella</taxon>
    </lineage>
</organism>
<sequence length="151" mass="17198">MQTFMRRQNPTRKVRKTTHGEYYRANGSLESLATIGKAPTGTPRKRIKGILSLLPTLAVDILFEIFVYLQPLDVLNIMYTCRSFRKLLIAPSSTFIWTAVRLNVEDFPDLPDDLSEVQYAKLAFDSHCHKCGKRPQAIRSGHCVLDFAMHA</sequence>
<keyword evidence="1" id="KW-0812">Transmembrane</keyword>
<dbReference type="InterPro" id="IPR036047">
    <property type="entry name" value="F-box-like_dom_sf"/>
</dbReference>
<keyword evidence="1" id="KW-0472">Membrane</keyword>
<dbReference type="Proteomes" id="UP000294933">
    <property type="component" value="Unassembled WGS sequence"/>
</dbReference>
<evidence type="ECO:0000256" key="1">
    <source>
        <dbReference type="SAM" id="Phobius"/>
    </source>
</evidence>
<name>A0A4Y7Q1Z0_9AGAM</name>
<dbReference type="AlphaFoldDB" id="A0A4Y7Q1Z0"/>
<keyword evidence="4" id="KW-1185">Reference proteome</keyword>
<dbReference type="Pfam" id="PF12937">
    <property type="entry name" value="F-box-like"/>
    <property type="match status" value="1"/>
</dbReference>
<reference evidence="3 4" key="1">
    <citation type="submission" date="2018-06" db="EMBL/GenBank/DDBJ databases">
        <title>A transcriptomic atlas of mushroom development highlights an independent origin of complex multicellularity.</title>
        <authorList>
            <consortium name="DOE Joint Genome Institute"/>
            <person name="Krizsan K."/>
            <person name="Almasi E."/>
            <person name="Merenyi Z."/>
            <person name="Sahu N."/>
            <person name="Viragh M."/>
            <person name="Koszo T."/>
            <person name="Mondo S."/>
            <person name="Kiss B."/>
            <person name="Balint B."/>
            <person name="Kues U."/>
            <person name="Barry K."/>
            <person name="Hegedus J.C."/>
            <person name="Henrissat B."/>
            <person name="Johnson J."/>
            <person name="Lipzen A."/>
            <person name="Ohm R."/>
            <person name="Nagy I."/>
            <person name="Pangilinan J."/>
            <person name="Yan J."/>
            <person name="Xiong Y."/>
            <person name="Grigoriev I.V."/>
            <person name="Hibbett D.S."/>
            <person name="Nagy L.G."/>
        </authorList>
    </citation>
    <scope>NUCLEOTIDE SEQUENCE [LARGE SCALE GENOMIC DNA]</scope>
    <source>
        <strain evidence="3 4">SZMC22713</strain>
    </source>
</reference>
<dbReference type="EMBL" id="ML170185">
    <property type="protein sequence ID" value="TDL20810.1"/>
    <property type="molecule type" value="Genomic_DNA"/>
</dbReference>
<evidence type="ECO:0000259" key="2">
    <source>
        <dbReference type="PROSITE" id="PS50181"/>
    </source>
</evidence>
<feature type="transmembrane region" description="Helical" evidence="1">
    <location>
        <begin position="50"/>
        <end position="69"/>
    </location>
</feature>
<dbReference type="SUPFAM" id="SSF81383">
    <property type="entry name" value="F-box domain"/>
    <property type="match status" value="1"/>
</dbReference>
<evidence type="ECO:0000313" key="3">
    <source>
        <dbReference type="EMBL" id="TDL20810.1"/>
    </source>
</evidence>
<feature type="domain" description="F-box" evidence="2">
    <location>
        <begin position="51"/>
        <end position="100"/>
    </location>
</feature>
<dbReference type="InterPro" id="IPR001810">
    <property type="entry name" value="F-box_dom"/>
</dbReference>
<accession>A0A4Y7Q1Z0</accession>
<dbReference type="OrthoDB" id="2322499at2759"/>
<evidence type="ECO:0000313" key="4">
    <source>
        <dbReference type="Proteomes" id="UP000294933"/>
    </source>
</evidence>